<dbReference type="EMBL" id="ML977141">
    <property type="protein sequence ID" value="KAF1990654.1"/>
    <property type="molecule type" value="Genomic_DNA"/>
</dbReference>
<feature type="region of interest" description="Disordered" evidence="1">
    <location>
        <begin position="1"/>
        <end position="20"/>
    </location>
</feature>
<protein>
    <recommendedName>
        <fullName evidence="3">Nudix hydrolase domain-containing protein</fullName>
    </recommendedName>
</protein>
<feature type="transmembrane region" description="Helical" evidence="2">
    <location>
        <begin position="424"/>
        <end position="443"/>
    </location>
</feature>
<dbReference type="OrthoDB" id="77989at2759"/>
<feature type="compositionally biased region" description="Low complexity" evidence="1">
    <location>
        <begin position="1"/>
        <end position="16"/>
    </location>
</feature>
<keyword evidence="2" id="KW-0472">Membrane</keyword>
<dbReference type="PANTHER" id="PTHR12992">
    <property type="entry name" value="NUDIX HYDROLASE"/>
    <property type="match status" value="1"/>
</dbReference>
<name>A0A6G1HC61_9PEZI</name>
<accession>A0A6G1HC61</accession>
<dbReference type="InterPro" id="IPR015797">
    <property type="entry name" value="NUDIX_hydrolase-like_dom_sf"/>
</dbReference>
<dbReference type="InterPro" id="IPR000086">
    <property type="entry name" value="NUDIX_hydrolase_dom"/>
</dbReference>
<dbReference type="PROSITE" id="PS51462">
    <property type="entry name" value="NUDIX"/>
    <property type="match status" value="1"/>
</dbReference>
<evidence type="ECO:0000313" key="5">
    <source>
        <dbReference type="Proteomes" id="UP000800041"/>
    </source>
</evidence>
<evidence type="ECO:0000259" key="3">
    <source>
        <dbReference type="PROSITE" id="PS51462"/>
    </source>
</evidence>
<evidence type="ECO:0000313" key="4">
    <source>
        <dbReference type="EMBL" id="KAF1990654.1"/>
    </source>
</evidence>
<dbReference type="Pfam" id="PF00293">
    <property type="entry name" value="NUDIX"/>
    <property type="match status" value="1"/>
</dbReference>
<organism evidence="4 5">
    <name type="scientific">Aulographum hederae CBS 113979</name>
    <dbReference type="NCBI Taxonomy" id="1176131"/>
    <lineage>
        <taxon>Eukaryota</taxon>
        <taxon>Fungi</taxon>
        <taxon>Dikarya</taxon>
        <taxon>Ascomycota</taxon>
        <taxon>Pezizomycotina</taxon>
        <taxon>Dothideomycetes</taxon>
        <taxon>Pleosporomycetidae</taxon>
        <taxon>Aulographales</taxon>
        <taxon>Aulographaceae</taxon>
    </lineage>
</organism>
<keyword evidence="2" id="KW-1133">Transmembrane helix</keyword>
<evidence type="ECO:0000256" key="1">
    <source>
        <dbReference type="SAM" id="MobiDB-lite"/>
    </source>
</evidence>
<sequence>MDSSSNPNPEAPSAPSTTIPHLRDALTDLTAHPYPVVPNPPELNNKKRASVALIIRIQPHYAHWPTADFVQERSQQPPKSPEQRLTEFFDQDWVQHGDPEILYIKRTTRLGDKWAGHIAFPGGRRDPEDADDQAAAVRETWEEVGLELSNSICIPTGNLPQRVVSARWGRLPLMVLCPYVFLITSPDLPPLRLQPTEVASAHFVSIRALSSPALRTYEYQDVSGRLWGNAGVSRWMIRNILGDMIFAAIRLHPSESIHCNSIDGFIPEGPPQHELSLFGKMSTWWHSKTTAQKALAEQKNLHLWGLTLGITADFLDLLPPHNSLRLWIYPTFTPWDVQLWIRLWTYMFRRQRRAELTKGYHQASLASDAESTADLAPGALPTSVQGEGLGVSRYYARAIQEKTGTRSMAIDGWIGGYYSLLQKGMATALLTRFGVVVVVVFVASKKYRNTFR</sequence>
<feature type="domain" description="Nudix hydrolase" evidence="3">
    <location>
        <begin position="46"/>
        <end position="227"/>
    </location>
</feature>
<dbReference type="CDD" id="cd03426">
    <property type="entry name" value="NUDIX_CoAse_Nudt7"/>
    <property type="match status" value="1"/>
</dbReference>
<reference evidence="4" key="1">
    <citation type="journal article" date="2020" name="Stud. Mycol.">
        <title>101 Dothideomycetes genomes: a test case for predicting lifestyles and emergence of pathogens.</title>
        <authorList>
            <person name="Haridas S."/>
            <person name="Albert R."/>
            <person name="Binder M."/>
            <person name="Bloem J."/>
            <person name="Labutti K."/>
            <person name="Salamov A."/>
            <person name="Andreopoulos B."/>
            <person name="Baker S."/>
            <person name="Barry K."/>
            <person name="Bills G."/>
            <person name="Bluhm B."/>
            <person name="Cannon C."/>
            <person name="Castanera R."/>
            <person name="Culley D."/>
            <person name="Daum C."/>
            <person name="Ezra D."/>
            <person name="Gonzalez J."/>
            <person name="Henrissat B."/>
            <person name="Kuo A."/>
            <person name="Liang C."/>
            <person name="Lipzen A."/>
            <person name="Lutzoni F."/>
            <person name="Magnuson J."/>
            <person name="Mondo S."/>
            <person name="Nolan M."/>
            <person name="Ohm R."/>
            <person name="Pangilinan J."/>
            <person name="Park H.-J."/>
            <person name="Ramirez L."/>
            <person name="Alfaro M."/>
            <person name="Sun H."/>
            <person name="Tritt A."/>
            <person name="Yoshinaga Y."/>
            <person name="Zwiers L.-H."/>
            <person name="Turgeon B."/>
            <person name="Goodwin S."/>
            <person name="Spatafora J."/>
            <person name="Crous P."/>
            <person name="Grigoriev I."/>
        </authorList>
    </citation>
    <scope>NUCLEOTIDE SEQUENCE</scope>
    <source>
        <strain evidence="4">CBS 113979</strain>
    </source>
</reference>
<dbReference type="InterPro" id="IPR045121">
    <property type="entry name" value="CoAse"/>
</dbReference>
<dbReference type="Gene3D" id="3.90.79.10">
    <property type="entry name" value="Nucleoside Triphosphate Pyrophosphohydrolase"/>
    <property type="match status" value="1"/>
</dbReference>
<dbReference type="SUPFAM" id="SSF55811">
    <property type="entry name" value="Nudix"/>
    <property type="match status" value="1"/>
</dbReference>
<evidence type="ECO:0000256" key="2">
    <source>
        <dbReference type="SAM" id="Phobius"/>
    </source>
</evidence>
<proteinExistence type="predicted"/>
<dbReference type="AlphaFoldDB" id="A0A6G1HC61"/>
<dbReference type="PANTHER" id="PTHR12992:SF44">
    <property type="entry name" value="NUDIX HYDROLASE DOMAIN-CONTAINING PROTEIN"/>
    <property type="match status" value="1"/>
</dbReference>
<dbReference type="Proteomes" id="UP000800041">
    <property type="component" value="Unassembled WGS sequence"/>
</dbReference>
<gene>
    <name evidence="4" type="ORF">K402DRAFT_389577</name>
</gene>
<dbReference type="GO" id="GO:0010945">
    <property type="term" value="F:coenzyme A diphosphatase activity"/>
    <property type="evidence" value="ECO:0007669"/>
    <property type="project" value="InterPro"/>
</dbReference>
<keyword evidence="2" id="KW-0812">Transmembrane</keyword>
<keyword evidence="5" id="KW-1185">Reference proteome</keyword>